<dbReference type="VEuPathDB" id="FungiDB:H310_05078"/>
<name>A0A024UCS2_9STRA</name>
<protein>
    <submittedName>
        <fullName evidence="1">Uncharacterized protein</fullName>
    </submittedName>
</protein>
<dbReference type="AlphaFoldDB" id="A0A024UCS2"/>
<organism evidence="1">
    <name type="scientific">Aphanomyces invadans</name>
    <dbReference type="NCBI Taxonomy" id="157072"/>
    <lineage>
        <taxon>Eukaryota</taxon>
        <taxon>Sar</taxon>
        <taxon>Stramenopiles</taxon>
        <taxon>Oomycota</taxon>
        <taxon>Saprolegniomycetes</taxon>
        <taxon>Saprolegniales</taxon>
        <taxon>Verrucalvaceae</taxon>
        <taxon>Aphanomyces</taxon>
    </lineage>
</organism>
<sequence>MSGASPVKALISATIAVQQGLVLICLNTAGTIPAFKHAIDLVNGVHTFCTSESGKLKMYDLYDDQWLSSSSLVSFLPALVLFFDFPSPKSGNRYGAATKHVGSTTIADITSETKVLAFTDPMQPNQDFGSIDRNSSGTTELIALNVGFVWSTTVEQALVLEFVWAFVTANAVIASENMVFIVATRSEIEE</sequence>
<dbReference type="GeneID" id="20082128"/>
<gene>
    <name evidence="1" type="ORF">H310_05078</name>
</gene>
<accession>A0A024UCS2</accession>
<dbReference type="RefSeq" id="XP_008867921.1">
    <property type="nucleotide sequence ID" value="XM_008869699.1"/>
</dbReference>
<evidence type="ECO:0000313" key="1">
    <source>
        <dbReference type="EMBL" id="ETW03692.1"/>
    </source>
</evidence>
<reference evidence="1" key="1">
    <citation type="submission" date="2013-12" db="EMBL/GenBank/DDBJ databases">
        <title>The Genome Sequence of Aphanomyces invadans NJM9701.</title>
        <authorList>
            <consortium name="The Broad Institute Genomics Platform"/>
            <person name="Russ C."/>
            <person name="Tyler B."/>
            <person name="van West P."/>
            <person name="Dieguez-Uribeondo J."/>
            <person name="Young S.K."/>
            <person name="Zeng Q."/>
            <person name="Gargeya S."/>
            <person name="Fitzgerald M."/>
            <person name="Abouelleil A."/>
            <person name="Alvarado L."/>
            <person name="Chapman S.B."/>
            <person name="Gainer-Dewar J."/>
            <person name="Goldberg J."/>
            <person name="Griggs A."/>
            <person name="Gujja S."/>
            <person name="Hansen M."/>
            <person name="Howarth C."/>
            <person name="Imamovic A."/>
            <person name="Ireland A."/>
            <person name="Larimer J."/>
            <person name="McCowan C."/>
            <person name="Murphy C."/>
            <person name="Pearson M."/>
            <person name="Poon T.W."/>
            <person name="Priest M."/>
            <person name="Roberts A."/>
            <person name="Saif S."/>
            <person name="Shea T."/>
            <person name="Sykes S."/>
            <person name="Wortman J."/>
            <person name="Nusbaum C."/>
            <person name="Birren B."/>
        </authorList>
    </citation>
    <scope>NUCLEOTIDE SEQUENCE [LARGE SCALE GENOMIC DNA]</scope>
    <source>
        <strain evidence="1">NJM9701</strain>
    </source>
</reference>
<dbReference type="EMBL" id="KI913959">
    <property type="protein sequence ID" value="ETW03692.1"/>
    <property type="molecule type" value="Genomic_DNA"/>
</dbReference>
<proteinExistence type="predicted"/>